<evidence type="ECO:0000313" key="1">
    <source>
        <dbReference type="EMBL" id="EGW10294.1"/>
    </source>
</evidence>
<sequence>MQPRTLRDLSASASRVQGLKTSAAIPDSHPLLKVIHSKLHNISFHVLFEY</sequence>
<gene>
    <name evidence="1" type="ORF">I79_010648</name>
</gene>
<organism evidence="1 2">
    <name type="scientific">Cricetulus griseus</name>
    <name type="common">Chinese hamster</name>
    <name type="synonym">Cricetulus barabensis griseus</name>
    <dbReference type="NCBI Taxonomy" id="10029"/>
    <lineage>
        <taxon>Eukaryota</taxon>
        <taxon>Metazoa</taxon>
        <taxon>Chordata</taxon>
        <taxon>Craniata</taxon>
        <taxon>Vertebrata</taxon>
        <taxon>Euteleostomi</taxon>
        <taxon>Mammalia</taxon>
        <taxon>Eutheria</taxon>
        <taxon>Euarchontoglires</taxon>
        <taxon>Glires</taxon>
        <taxon>Rodentia</taxon>
        <taxon>Myomorpha</taxon>
        <taxon>Muroidea</taxon>
        <taxon>Cricetidae</taxon>
        <taxon>Cricetinae</taxon>
        <taxon>Cricetulus</taxon>
    </lineage>
</organism>
<protein>
    <submittedName>
        <fullName evidence="1">Uncharacterized protein</fullName>
    </submittedName>
</protein>
<dbReference type="Proteomes" id="UP000001075">
    <property type="component" value="Unassembled WGS sequence"/>
</dbReference>
<dbReference type="InParanoid" id="G3HJ14"/>
<dbReference type="AlphaFoldDB" id="G3HJ14"/>
<evidence type="ECO:0000313" key="2">
    <source>
        <dbReference type="Proteomes" id="UP000001075"/>
    </source>
</evidence>
<accession>G3HJ14</accession>
<proteinExistence type="predicted"/>
<reference evidence="2" key="1">
    <citation type="journal article" date="2011" name="Nat. Biotechnol.">
        <title>The genomic sequence of the Chinese hamster ovary (CHO)-K1 cell line.</title>
        <authorList>
            <person name="Xu X."/>
            <person name="Nagarajan H."/>
            <person name="Lewis N.E."/>
            <person name="Pan S."/>
            <person name="Cai Z."/>
            <person name="Liu X."/>
            <person name="Chen W."/>
            <person name="Xie M."/>
            <person name="Wang W."/>
            <person name="Hammond S."/>
            <person name="Andersen M.R."/>
            <person name="Neff N."/>
            <person name="Passarelli B."/>
            <person name="Koh W."/>
            <person name="Fan H.C."/>
            <person name="Wang J."/>
            <person name="Gui Y."/>
            <person name="Lee K.H."/>
            <person name="Betenbaugh M.J."/>
            <person name="Quake S.R."/>
            <person name="Famili I."/>
            <person name="Palsson B.O."/>
            <person name="Wang J."/>
        </authorList>
    </citation>
    <scope>NUCLEOTIDE SEQUENCE [LARGE SCALE GENOMIC DNA]</scope>
    <source>
        <strain evidence="2">CHO K1 cell line</strain>
    </source>
</reference>
<name>G3HJ14_CRIGR</name>
<dbReference type="EMBL" id="JH000420">
    <property type="protein sequence ID" value="EGW10294.1"/>
    <property type="molecule type" value="Genomic_DNA"/>
</dbReference>